<dbReference type="Pfam" id="PF02615">
    <property type="entry name" value="Ldh_2"/>
    <property type="match status" value="1"/>
</dbReference>
<dbReference type="Gene3D" id="3.30.1370.60">
    <property type="entry name" value="Hypothetical oxidoreductase yiak, domain 2"/>
    <property type="match status" value="1"/>
</dbReference>
<dbReference type="InterPro" id="IPR043144">
    <property type="entry name" value="Mal/L-sulf/L-lact_DH-like_ah"/>
</dbReference>
<protein>
    <submittedName>
        <fullName evidence="3">Ldh family oxidoreductase</fullName>
    </submittedName>
</protein>
<keyword evidence="4" id="KW-1185">Reference proteome</keyword>
<evidence type="ECO:0000256" key="2">
    <source>
        <dbReference type="ARBA" id="ARBA00023002"/>
    </source>
</evidence>
<dbReference type="Proteomes" id="UP001589810">
    <property type="component" value="Unassembled WGS sequence"/>
</dbReference>
<dbReference type="InterPro" id="IPR003767">
    <property type="entry name" value="Malate/L-lactate_DH-like"/>
</dbReference>
<dbReference type="InterPro" id="IPR043143">
    <property type="entry name" value="Mal/L-sulf/L-lact_DH-like_NADP"/>
</dbReference>
<name>A0ABV6MQY8_9PSEU</name>
<organism evidence="3 4">
    <name type="scientific">Kutzneria chonburiensis</name>
    <dbReference type="NCBI Taxonomy" id="1483604"/>
    <lineage>
        <taxon>Bacteria</taxon>
        <taxon>Bacillati</taxon>
        <taxon>Actinomycetota</taxon>
        <taxon>Actinomycetes</taxon>
        <taxon>Pseudonocardiales</taxon>
        <taxon>Pseudonocardiaceae</taxon>
        <taxon>Kutzneria</taxon>
    </lineage>
</organism>
<dbReference type="PANTHER" id="PTHR11091:SF0">
    <property type="entry name" value="MALATE DEHYDROGENASE"/>
    <property type="match status" value="1"/>
</dbReference>
<proteinExistence type="inferred from homology"/>
<reference evidence="3 4" key="1">
    <citation type="submission" date="2024-09" db="EMBL/GenBank/DDBJ databases">
        <authorList>
            <person name="Sun Q."/>
            <person name="Mori K."/>
        </authorList>
    </citation>
    <scope>NUCLEOTIDE SEQUENCE [LARGE SCALE GENOMIC DNA]</scope>
    <source>
        <strain evidence="3 4">TBRC 1432</strain>
    </source>
</reference>
<dbReference type="RefSeq" id="WP_273941119.1">
    <property type="nucleotide sequence ID" value="NZ_CP097263.1"/>
</dbReference>
<dbReference type="PANTHER" id="PTHR11091">
    <property type="entry name" value="OXIDOREDUCTASE-RELATED"/>
    <property type="match status" value="1"/>
</dbReference>
<evidence type="ECO:0000256" key="1">
    <source>
        <dbReference type="ARBA" id="ARBA00006056"/>
    </source>
</evidence>
<keyword evidence="2" id="KW-0560">Oxidoreductase</keyword>
<evidence type="ECO:0000313" key="3">
    <source>
        <dbReference type="EMBL" id="MFC0542704.1"/>
    </source>
</evidence>
<accession>A0ABV6MQY8</accession>
<dbReference type="SUPFAM" id="SSF89733">
    <property type="entry name" value="L-sulfolactate dehydrogenase-like"/>
    <property type="match status" value="1"/>
</dbReference>
<evidence type="ECO:0000313" key="4">
    <source>
        <dbReference type="Proteomes" id="UP001589810"/>
    </source>
</evidence>
<comment type="caution">
    <text evidence="3">The sequence shown here is derived from an EMBL/GenBank/DDBJ whole genome shotgun (WGS) entry which is preliminary data.</text>
</comment>
<dbReference type="Gene3D" id="1.10.1530.10">
    <property type="match status" value="1"/>
</dbReference>
<comment type="similarity">
    <text evidence="1">Belongs to the LDH2/MDH2 oxidoreductase family.</text>
</comment>
<sequence length="351" mass="36328">MTERAVVTASWLTDAIEQIFAALGYSSTAARTVAESLVAADLRGVASHGALLVPMYVERIRRGSVSRAEAVEVLHDFGAIATLDAHHGLGQLSGDHAMGMAIEKARGFGIGAVTVRHAFHFGAAFRYATTAADAGLIGVAAANTRPLMPAPGGARAVVGNNPIAIAVPLPDRPPIVLDMALSEAALGKIRLAARENRAIPATWATDASGAPTTDPLAALDGMLLPTGGPKGYGLALIIDVLTGVLSGGAFGSGVQGLYADTSVPNNCAHFFLAIEPAAFGSDDFTRNALRLAEEIEQSPTRPSVERVYLPGQLEHERAETAVREGIPIDNSVLAALHKTAESLHVSLGASR</sequence>
<dbReference type="InterPro" id="IPR036111">
    <property type="entry name" value="Mal/L-sulfo/L-lacto_DH-like_sf"/>
</dbReference>
<dbReference type="EMBL" id="JBHLUD010000004">
    <property type="protein sequence ID" value="MFC0542704.1"/>
    <property type="molecule type" value="Genomic_DNA"/>
</dbReference>
<gene>
    <name evidence="3" type="ORF">ACFFH7_14500</name>
</gene>